<proteinExistence type="predicted"/>
<evidence type="ECO:0000256" key="1">
    <source>
        <dbReference type="SAM" id="Phobius"/>
    </source>
</evidence>
<keyword evidence="3" id="KW-1185">Reference proteome</keyword>
<keyword evidence="1" id="KW-0472">Membrane</keyword>
<evidence type="ECO:0000313" key="3">
    <source>
        <dbReference type="Proteomes" id="UP000886998"/>
    </source>
</evidence>
<gene>
    <name evidence="2" type="ORF">TNIN_265741</name>
</gene>
<comment type="caution">
    <text evidence="2">The sequence shown here is derived from an EMBL/GenBank/DDBJ whole genome shotgun (WGS) entry which is preliminary data.</text>
</comment>
<sequence>MKFQRYSKVRCEKCNIQIVPDFTVFGHSLRRFFIQKDYLAANLTEECSFSVQCKFEHGICLEGKCTCEERYFELNGKCEIEEKSHLIPIIVGSAIGGTIALTLITYCWLSRHKRS</sequence>
<evidence type="ECO:0000313" key="2">
    <source>
        <dbReference type="EMBL" id="GFY37136.1"/>
    </source>
</evidence>
<dbReference type="EMBL" id="BMAV01000145">
    <property type="protein sequence ID" value="GFY37136.1"/>
    <property type="molecule type" value="Genomic_DNA"/>
</dbReference>
<keyword evidence="1" id="KW-0812">Transmembrane</keyword>
<name>A0A8X6WNX5_9ARAC</name>
<protein>
    <recommendedName>
        <fullName evidence="4">EB domain-containing protein</fullName>
    </recommendedName>
</protein>
<accession>A0A8X6WNX5</accession>
<keyword evidence="1" id="KW-1133">Transmembrane helix</keyword>
<dbReference type="OrthoDB" id="6431090at2759"/>
<dbReference type="AlphaFoldDB" id="A0A8X6WNX5"/>
<dbReference type="Proteomes" id="UP000886998">
    <property type="component" value="Unassembled WGS sequence"/>
</dbReference>
<feature type="transmembrane region" description="Helical" evidence="1">
    <location>
        <begin position="86"/>
        <end position="109"/>
    </location>
</feature>
<reference evidence="2" key="1">
    <citation type="submission" date="2020-08" db="EMBL/GenBank/DDBJ databases">
        <title>Multicomponent nature underlies the extraordinary mechanical properties of spider dragline silk.</title>
        <authorList>
            <person name="Kono N."/>
            <person name="Nakamura H."/>
            <person name="Mori M."/>
            <person name="Yoshida Y."/>
            <person name="Ohtoshi R."/>
            <person name="Malay A.D."/>
            <person name="Moran D.A.P."/>
            <person name="Tomita M."/>
            <person name="Numata K."/>
            <person name="Arakawa K."/>
        </authorList>
    </citation>
    <scope>NUCLEOTIDE SEQUENCE</scope>
</reference>
<organism evidence="2 3">
    <name type="scientific">Trichonephila inaurata madagascariensis</name>
    <dbReference type="NCBI Taxonomy" id="2747483"/>
    <lineage>
        <taxon>Eukaryota</taxon>
        <taxon>Metazoa</taxon>
        <taxon>Ecdysozoa</taxon>
        <taxon>Arthropoda</taxon>
        <taxon>Chelicerata</taxon>
        <taxon>Arachnida</taxon>
        <taxon>Araneae</taxon>
        <taxon>Araneomorphae</taxon>
        <taxon>Entelegynae</taxon>
        <taxon>Araneoidea</taxon>
        <taxon>Nephilidae</taxon>
        <taxon>Trichonephila</taxon>
        <taxon>Trichonephila inaurata</taxon>
    </lineage>
</organism>
<evidence type="ECO:0008006" key="4">
    <source>
        <dbReference type="Google" id="ProtNLM"/>
    </source>
</evidence>